<dbReference type="Proteomes" id="UP001569175">
    <property type="component" value="Unassembled WGS sequence"/>
</dbReference>
<dbReference type="RefSeq" id="WP_305368372.1">
    <property type="nucleotide sequence ID" value="NZ_JBGOOL010000192.1"/>
</dbReference>
<protein>
    <submittedName>
        <fullName evidence="1">Uncharacterized protein</fullName>
    </submittedName>
</protein>
<name>A0ABV4KV99_9VIBR</name>
<organism evidence="1 2">
    <name type="scientific">Vibrio atlanticus</name>
    <dbReference type="NCBI Taxonomy" id="693153"/>
    <lineage>
        <taxon>Bacteria</taxon>
        <taxon>Pseudomonadati</taxon>
        <taxon>Pseudomonadota</taxon>
        <taxon>Gammaproteobacteria</taxon>
        <taxon>Vibrionales</taxon>
        <taxon>Vibrionaceae</taxon>
        <taxon>Vibrio</taxon>
    </lineage>
</organism>
<evidence type="ECO:0000313" key="2">
    <source>
        <dbReference type="Proteomes" id="UP001569175"/>
    </source>
</evidence>
<evidence type="ECO:0000313" key="1">
    <source>
        <dbReference type="EMBL" id="MEZ8056339.1"/>
    </source>
</evidence>
<gene>
    <name evidence="1" type="ORF">ACED57_24995</name>
</gene>
<sequence length="105" mass="11890">MKNIDLAPLYEAIEKHHIIDAWRGSVLSSFDSPEEHANKKLVAAKQSFTRMIMSSKNNGSTDYQLWAINTALGLKVTRGYSAQAIGKQHWQSWGTDSNKRRKNKS</sequence>
<proteinExistence type="predicted"/>
<keyword evidence="2" id="KW-1185">Reference proteome</keyword>
<reference evidence="1 2" key="1">
    <citation type="submission" date="2024-06" db="EMBL/GenBank/DDBJ databases">
        <authorList>
            <person name="Steensen K."/>
            <person name="Seneca J."/>
            <person name="Bartlau N."/>
            <person name="Yu A.X."/>
            <person name="Polz M.F."/>
        </authorList>
    </citation>
    <scope>NUCLEOTIDE SEQUENCE [LARGE SCALE GENOMIC DNA]</scope>
    <source>
        <strain evidence="1 2">1F9</strain>
    </source>
</reference>
<comment type="caution">
    <text evidence="1">The sequence shown here is derived from an EMBL/GenBank/DDBJ whole genome shotgun (WGS) entry which is preliminary data.</text>
</comment>
<dbReference type="EMBL" id="JBGOOL010000192">
    <property type="protein sequence ID" value="MEZ8056339.1"/>
    <property type="molecule type" value="Genomic_DNA"/>
</dbReference>
<accession>A0ABV4KV99</accession>